<feature type="transmembrane region" description="Helical" evidence="2">
    <location>
        <begin position="97"/>
        <end position="116"/>
    </location>
</feature>
<accession>A0A5J4JHA7</accession>
<sequence>MFQHLIDFLQGIGIFGVYFVMFLEGASVPFPGIFIIISYGYILKLSMTETAFQAGIMAVIYTAASFIPYFLALKLHGRIPPKLQKGIHMGRQMFNRFGAWSIAITRPFGIGNYISYVAGFSNVPKLKYGILTFIGIYPWAFAVLFLGKSYELFLKKIGNMFQTDPKLMTATGLGILLLICLAVIGRFLVGKVKMGRKANH</sequence>
<evidence type="ECO:0000256" key="2">
    <source>
        <dbReference type="SAM" id="Phobius"/>
    </source>
</evidence>
<gene>
    <name evidence="4" type="ORF">BpJC7_10710</name>
</gene>
<feature type="transmembrane region" description="Helical" evidence="2">
    <location>
        <begin position="167"/>
        <end position="189"/>
    </location>
</feature>
<feature type="transmembrane region" description="Helical" evidence="2">
    <location>
        <begin position="128"/>
        <end position="146"/>
    </location>
</feature>
<comment type="similarity">
    <text evidence="1">Belongs to the DedA family.</text>
</comment>
<evidence type="ECO:0000313" key="4">
    <source>
        <dbReference type="EMBL" id="GER69768.1"/>
    </source>
</evidence>
<reference evidence="4 5" key="1">
    <citation type="submission" date="2019-09" db="EMBL/GenBank/DDBJ databases">
        <title>Draft genome sequence of Bacillus sp. JC-7.</title>
        <authorList>
            <person name="Tanaka N."/>
            <person name="Shiwa Y."/>
            <person name="Fujita N."/>
            <person name="Tanasupawat S."/>
        </authorList>
    </citation>
    <scope>NUCLEOTIDE SEQUENCE [LARGE SCALE GENOMIC DNA]</scope>
    <source>
        <strain evidence="4 5">JC-7</strain>
    </source>
</reference>
<dbReference type="PANTHER" id="PTHR42709">
    <property type="entry name" value="ALKALINE PHOSPHATASE LIKE PROTEIN"/>
    <property type="match status" value="1"/>
</dbReference>
<dbReference type="RefSeq" id="WP_151680257.1">
    <property type="nucleotide sequence ID" value="NZ_BKZQ01000010.1"/>
</dbReference>
<dbReference type="InterPro" id="IPR032816">
    <property type="entry name" value="VTT_dom"/>
</dbReference>
<proteinExistence type="inferred from homology"/>
<feature type="domain" description="VTT" evidence="3">
    <location>
        <begin position="31"/>
        <end position="148"/>
    </location>
</feature>
<protein>
    <recommendedName>
        <fullName evidence="3">VTT domain-containing protein</fullName>
    </recommendedName>
</protein>
<dbReference type="EMBL" id="BKZQ01000010">
    <property type="protein sequence ID" value="GER69768.1"/>
    <property type="molecule type" value="Genomic_DNA"/>
</dbReference>
<keyword evidence="5" id="KW-1185">Reference proteome</keyword>
<organism evidence="4 5">
    <name type="scientific">Weizmannia acidilactici</name>
    <dbReference type="NCBI Taxonomy" id="2607726"/>
    <lineage>
        <taxon>Bacteria</taxon>
        <taxon>Bacillati</taxon>
        <taxon>Bacillota</taxon>
        <taxon>Bacilli</taxon>
        <taxon>Bacillales</taxon>
        <taxon>Bacillaceae</taxon>
        <taxon>Heyndrickxia</taxon>
    </lineage>
</organism>
<evidence type="ECO:0000313" key="5">
    <source>
        <dbReference type="Proteomes" id="UP000391919"/>
    </source>
</evidence>
<evidence type="ECO:0000256" key="1">
    <source>
        <dbReference type="ARBA" id="ARBA00010792"/>
    </source>
</evidence>
<keyword evidence="2" id="KW-1133">Transmembrane helix</keyword>
<dbReference type="InterPro" id="IPR051311">
    <property type="entry name" value="DedA_domain"/>
</dbReference>
<comment type="caution">
    <text evidence="4">The sequence shown here is derived from an EMBL/GenBank/DDBJ whole genome shotgun (WGS) entry which is preliminary data.</text>
</comment>
<name>A0A5J4JHA7_9BACI</name>
<keyword evidence="2" id="KW-0812">Transmembrane</keyword>
<keyword evidence="2" id="KW-0472">Membrane</keyword>
<feature type="transmembrane region" description="Helical" evidence="2">
    <location>
        <begin position="12"/>
        <end position="42"/>
    </location>
</feature>
<feature type="transmembrane region" description="Helical" evidence="2">
    <location>
        <begin position="54"/>
        <end position="76"/>
    </location>
</feature>
<dbReference type="Proteomes" id="UP000391919">
    <property type="component" value="Unassembled WGS sequence"/>
</dbReference>
<evidence type="ECO:0000259" key="3">
    <source>
        <dbReference type="Pfam" id="PF09335"/>
    </source>
</evidence>
<dbReference type="AlphaFoldDB" id="A0A5J4JHA7"/>
<dbReference type="Pfam" id="PF09335">
    <property type="entry name" value="VTT_dom"/>
    <property type="match status" value="1"/>
</dbReference>